<sequence length="157" mass="17870">MSIRATLGLVEEETDQETQPGLTIISLCWDPLFAFLIRFFKPLRPRKPVVVINNLEAETTTNYKQLVSWEIPADYEGILNEISLYTSRGSTSHFFVQVADQELLKDQKIHSKTLTIPWKELPLRAGTKVIVQVKTTDGVATDFDACLTGELRYLARR</sequence>
<evidence type="ECO:0000313" key="1">
    <source>
        <dbReference type="EMBL" id="KKM00402.1"/>
    </source>
</evidence>
<protein>
    <submittedName>
        <fullName evidence="1">Uncharacterized protein</fullName>
    </submittedName>
</protein>
<dbReference type="EMBL" id="LAZR01017444">
    <property type="protein sequence ID" value="KKM00402.1"/>
    <property type="molecule type" value="Genomic_DNA"/>
</dbReference>
<proteinExistence type="predicted"/>
<comment type="caution">
    <text evidence="1">The sequence shown here is derived from an EMBL/GenBank/DDBJ whole genome shotgun (WGS) entry which is preliminary data.</text>
</comment>
<gene>
    <name evidence="1" type="ORF">LCGC14_1804830</name>
</gene>
<dbReference type="AlphaFoldDB" id="A0A0F9HBF0"/>
<reference evidence="1" key="1">
    <citation type="journal article" date="2015" name="Nature">
        <title>Complex archaea that bridge the gap between prokaryotes and eukaryotes.</title>
        <authorList>
            <person name="Spang A."/>
            <person name="Saw J.H."/>
            <person name="Jorgensen S.L."/>
            <person name="Zaremba-Niedzwiedzka K."/>
            <person name="Martijn J."/>
            <person name="Lind A.E."/>
            <person name="van Eijk R."/>
            <person name="Schleper C."/>
            <person name="Guy L."/>
            <person name="Ettema T.J."/>
        </authorList>
    </citation>
    <scope>NUCLEOTIDE SEQUENCE</scope>
</reference>
<organism evidence="1">
    <name type="scientific">marine sediment metagenome</name>
    <dbReference type="NCBI Taxonomy" id="412755"/>
    <lineage>
        <taxon>unclassified sequences</taxon>
        <taxon>metagenomes</taxon>
        <taxon>ecological metagenomes</taxon>
    </lineage>
</organism>
<accession>A0A0F9HBF0</accession>
<name>A0A0F9HBF0_9ZZZZ</name>